<dbReference type="PANTHER" id="PTHR12358">
    <property type="entry name" value="SPHINGOSINE KINASE"/>
    <property type="match status" value="1"/>
</dbReference>
<evidence type="ECO:0000256" key="2">
    <source>
        <dbReference type="ARBA" id="ARBA00022741"/>
    </source>
</evidence>
<dbReference type="SMART" id="SM00046">
    <property type="entry name" value="DAGKc"/>
    <property type="match status" value="1"/>
</dbReference>
<dbReference type="PROSITE" id="PS50146">
    <property type="entry name" value="DAGK"/>
    <property type="match status" value="1"/>
</dbReference>
<dbReference type="Proteomes" id="UP000179157">
    <property type="component" value="Unassembled WGS sequence"/>
</dbReference>
<dbReference type="GO" id="GO:0016301">
    <property type="term" value="F:kinase activity"/>
    <property type="evidence" value="ECO:0007669"/>
    <property type="project" value="UniProtKB-KW"/>
</dbReference>
<evidence type="ECO:0000256" key="1">
    <source>
        <dbReference type="ARBA" id="ARBA00022679"/>
    </source>
</evidence>
<dbReference type="Gene3D" id="3.40.50.10330">
    <property type="entry name" value="Probable inorganic polyphosphate/atp-NAD kinase, domain 1"/>
    <property type="match status" value="1"/>
</dbReference>
<protein>
    <recommendedName>
        <fullName evidence="5">DAGKc domain-containing protein</fullName>
    </recommendedName>
</protein>
<dbReference type="InterPro" id="IPR017438">
    <property type="entry name" value="ATP-NAD_kinase_N"/>
</dbReference>
<dbReference type="InterPro" id="IPR005218">
    <property type="entry name" value="Diacylglycerol/lipid_kinase"/>
</dbReference>
<dbReference type="InterPro" id="IPR050187">
    <property type="entry name" value="Lipid_Phosphate_FormReg"/>
</dbReference>
<organism evidence="6 7">
    <name type="scientific">Fraserbacteria sp. (strain RBG_16_55_9)</name>
    <dbReference type="NCBI Taxonomy" id="1817864"/>
    <lineage>
        <taxon>Bacteria</taxon>
        <taxon>Candidatus Fraseribacteriota</taxon>
    </lineage>
</organism>
<dbReference type="InterPro" id="IPR001206">
    <property type="entry name" value="Diacylglycerol_kinase_cat_dom"/>
</dbReference>
<evidence type="ECO:0000313" key="7">
    <source>
        <dbReference type="Proteomes" id="UP000179157"/>
    </source>
</evidence>
<dbReference type="NCBIfam" id="TIGR00147">
    <property type="entry name" value="YegS/Rv2252/BmrU family lipid kinase"/>
    <property type="match status" value="1"/>
</dbReference>
<gene>
    <name evidence="6" type="ORF">A2Z21_10610</name>
</gene>
<evidence type="ECO:0000256" key="3">
    <source>
        <dbReference type="ARBA" id="ARBA00022777"/>
    </source>
</evidence>
<keyword evidence="4" id="KW-0067">ATP-binding</keyword>
<comment type="caution">
    <text evidence="6">The sequence shown here is derived from an EMBL/GenBank/DDBJ whole genome shotgun (WGS) entry which is preliminary data.</text>
</comment>
<reference evidence="6 7" key="1">
    <citation type="journal article" date="2016" name="Nat. Commun.">
        <title>Thousands of microbial genomes shed light on interconnected biogeochemical processes in an aquifer system.</title>
        <authorList>
            <person name="Anantharaman K."/>
            <person name="Brown C.T."/>
            <person name="Hug L.A."/>
            <person name="Sharon I."/>
            <person name="Castelle C.J."/>
            <person name="Probst A.J."/>
            <person name="Thomas B.C."/>
            <person name="Singh A."/>
            <person name="Wilkins M.J."/>
            <person name="Karaoz U."/>
            <person name="Brodie E.L."/>
            <person name="Williams K.H."/>
            <person name="Hubbard S.S."/>
            <person name="Banfield J.F."/>
        </authorList>
    </citation>
    <scope>NUCLEOTIDE SEQUENCE [LARGE SCALE GENOMIC DNA]</scope>
    <source>
        <strain evidence="7">RBG_16_55_9</strain>
    </source>
</reference>
<dbReference type="GO" id="GO:0005524">
    <property type="term" value="F:ATP binding"/>
    <property type="evidence" value="ECO:0007669"/>
    <property type="project" value="UniProtKB-KW"/>
</dbReference>
<keyword evidence="3" id="KW-0418">Kinase</keyword>
<keyword evidence="1" id="KW-0808">Transferase</keyword>
<accession>A0A1F5UQA6</accession>
<name>A0A1F5UQA6_FRAXR</name>
<dbReference type="Gene3D" id="2.60.200.40">
    <property type="match status" value="1"/>
</dbReference>
<dbReference type="InterPro" id="IPR045540">
    <property type="entry name" value="YegS/DAGK_C"/>
</dbReference>
<evidence type="ECO:0000256" key="4">
    <source>
        <dbReference type="ARBA" id="ARBA00022840"/>
    </source>
</evidence>
<evidence type="ECO:0000313" key="6">
    <source>
        <dbReference type="EMBL" id="OGF53309.1"/>
    </source>
</evidence>
<dbReference type="PANTHER" id="PTHR12358:SF54">
    <property type="entry name" value="SPHINGOSINE KINASE RELATED PROTEIN"/>
    <property type="match status" value="1"/>
</dbReference>
<sequence>MKESPTILGNALDFVKADCGSYSSYVMDLERAQYQFIVNPKAGRGKTQAILPALRHLLDTENLPCEFLFTSGPGDATALAREAIRKGCGYVVAVGGDGTVHEIANALVDTTAALGVIPTGSGNDFCKAVQIPLQLANAVETVVRGQLRRVDVGRLGKEYFVNGLGIGLDGAVSHRYGRMKRLRGEWGYLWGAIHEALTFKAQYIHLKTADWSHSGRALLAGVSNGQYHGGNFKLAPHAVVDDGLFDIYVIGDMFPLKRLLEIPKVRKGTHLGMPEVETRRAPWVEITSESSLLAHMDGEPFQLEPGNHRIELVPRSLQVICAEDPL</sequence>
<dbReference type="EMBL" id="MFGX01000106">
    <property type="protein sequence ID" value="OGF53309.1"/>
    <property type="molecule type" value="Genomic_DNA"/>
</dbReference>
<dbReference type="Pfam" id="PF19279">
    <property type="entry name" value="YegS_C"/>
    <property type="match status" value="1"/>
</dbReference>
<evidence type="ECO:0000259" key="5">
    <source>
        <dbReference type="PROSITE" id="PS50146"/>
    </source>
</evidence>
<keyword evidence="2" id="KW-0547">Nucleotide-binding</keyword>
<dbReference type="SUPFAM" id="SSF111331">
    <property type="entry name" value="NAD kinase/diacylglycerol kinase-like"/>
    <property type="match status" value="1"/>
</dbReference>
<dbReference type="GO" id="GO:0008654">
    <property type="term" value="P:phospholipid biosynthetic process"/>
    <property type="evidence" value="ECO:0007669"/>
    <property type="project" value="InterPro"/>
</dbReference>
<dbReference type="STRING" id="1817864.A2Z21_10610"/>
<dbReference type="InterPro" id="IPR016064">
    <property type="entry name" value="NAD/diacylglycerol_kinase_sf"/>
</dbReference>
<proteinExistence type="predicted"/>
<dbReference type="AlphaFoldDB" id="A0A1F5UQA6"/>
<feature type="domain" description="DAGKc" evidence="5">
    <location>
        <begin position="37"/>
        <end position="159"/>
    </location>
</feature>
<dbReference type="Pfam" id="PF00781">
    <property type="entry name" value="DAGK_cat"/>
    <property type="match status" value="1"/>
</dbReference>